<evidence type="ECO:0000313" key="2">
    <source>
        <dbReference type="Proteomes" id="UP001155241"/>
    </source>
</evidence>
<accession>A0A9X2FDC1</accession>
<keyword evidence="2" id="KW-1185">Reference proteome</keyword>
<proteinExistence type="predicted"/>
<sequence length="135" mass="15400">MIRIESYSKSTESNYTQFVHRCIDEVTLDATHVCGPVERFELLPSGRHKPIDVKRIAEIASLKDPWTRKAVFHLAPYNDLSEPNISLQFQNDGHVCHAEVSYTGPEFTESAMDELCQLLESQDWVSYADIGEQVK</sequence>
<gene>
    <name evidence="1" type="ORF">NG895_07560</name>
</gene>
<dbReference type="RefSeq" id="WP_252851866.1">
    <property type="nucleotide sequence ID" value="NZ_JAMXLR010000026.1"/>
</dbReference>
<dbReference type="EMBL" id="JAMXLR010000026">
    <property type="protein sequence ID" value="MCO6043761.1"/>
    <property type="molecule type" value="Genomic_DNA"/>
</dbReference>
<name>A0A9X2FDC1_9BACT</name>
<comment type="caution">
    <text evidence="1">The sequence shown here is derived from an EMBL/GenBank/DDBJ whole genome shotgun (WGS) entry which is preliminary data.</text>
</comment>
<organism evidence="1 2">
    <name type="scientific">Aeoliella straminimaris</name>
    <dbReference type="NCBI Taxonomy" id="2954799"/>
    <lineage>
        <taxon>Bacteria</taxon>
        <taxon>Pseudomonadati</taxon>
        <taxon>Planctomycetota</taxon>
        <taxon>Planctomycetia</taxon>
        <taxon>Pirellulales</taxon>
        <taxon>Lacipirellulaceae</taxon>
        <taxon>Aeoliella</taxon>
    </lineage>
</organism>
<protein>
    <submittedName>
        <fullName evidence="1">Uncharacterized protein</fullName>
    </submittedName>
</protein>
<evidence type="ECO:0000313" key="1">
    <source>
        <dbReference type="EMBL" id="MCO6043761.1"/>
    </source>
</evidence>
<dbReference type="Proteomes" id="UP001155241">
    <property type="component" value="Unassembled WGS sequence"/>
</dbReference>
<reference evidence="1" key="1">
    <citation type="submission" date="2022-06" db="EMBL/GenBank/DDBJ databases">
        <title>Aeoliella straminimaris, a novel planctomycete from sediments.</title>
        <authorList>
            <person name="Vitorino I.R."/>
            <person name="Lage O.M."/>
        </authorList>
    </citation>
    <scope>NUCLEOTIDE SEQUENCE</scope>
    <source>
        <strain evidence="1">ICT_H6.2</strain>
    </source>
</reference>
<dbReference type="AlphaFoldDB" id="A0A9X2FDC1"/>